<dbReference type="Proteomes" id="UP000284824">
    <property type="component" value="Unassembled WGS sequence"/>
</dbReference>
<dbReference type="RefSeq" id="WP_127940209.1">
    <property type="nucleotide sequence ID" value="NZ_SAUN01000001.1"/>
</dbReference>
<name>A0A438MPQ7_9ACTN</name>
<dbReference type="InterPro" id="IPR001173">
    <property type="entry name" value="Glyco_trans_2-like"/>
</dbReference>
<keyword evidence="3" id="KW-0808">Transferase</keyword>
<protein>
    <submittedName>
        <fullName evidence="3">Glycosyl transferase family 2</fullName>
    </submittedName>
</protein>
<evidence type="ECO:0000313" key="4">
    <source>
        <dbReference type="Proteomes" id="UP000284824"/>
    </source>
</evidence>
<feature type="compositionally biased region" description="Low complexity" evidence="1">
    <location>
        <begin position="217"/>
        <end position="228"/>
    </location>
</feature>
<dbReference type="SUPFAM" id="SSF53448">
    <property type="entry name" value="Nucleotide-diphospho-sugar transferases"/>
    <property type="match status" value="1"/>
</dbReference>
<accession>A0A438MPQ7</accession>
<dbReference type="PANTHER" id="PTHR43685">
    <property type="entry name" value="GLYCOSYLTRANSFERASE"/>
    <property type="match status" value="1"/>
</dbReference>
<keyword evidence="4" id="KW-1185">Reference proteome</keyword>
<feature type="region of interest" description="Disordered" evidence="1">
    <location>
        <begin position="206"/>
        <end position="259"/>
    </location>
</feature>
<dbReference type="Pfam" id="PF00535">
    <property type="entry name" value="Glycos_transf_2"/>
    <property type="match status" value="1"/>
</dbReference>
<dbReference type="InterPro" id="IPR050834">
    <property type="entry name" value="Glycosyltransf_2"/>
</dbReference>
<dbReference type="OrthoDB" id="6713581at2"/>
<dbReference type="InterPro" id="IPR029044">
    <property type="entry name" value="Nucleotide-diphossugar_trans"/>
</dbReference>
<organism evidence="3 4">
    <name type="scientific">Nonomuraea polychroma</name>
    <dbReference type="NCBI Taxonomy" id="46176"/>
    <lineage>
        <taxon>Bacteria</taxon>
        <taxon>Bacillati</taxon>
        <taxon>Actinomycetota</taxon>
        <taxon>Actinomycetes</taxon>
        <taxon>Streptosporangiales</taxon>
        <taxon>Streptosporangiaceae</taxon>
        <taxon>Nonomuraea</taxon>
    </lineage>
</organism>
<dbReference type="GO" id="GO:0016740">
    <property type="term" value="F:transferase activity"/>
    <property type="evidence" value="ECO:0007669"/>
    <property type="project" value="UniProtKB-KW"/>
</dbReference>
<reference evidence="3 4" key="1">
    <citation type="submission" date="2019-01" db="EMBL/GenBank/DDBJ databases">
        <title>Sequencing the genomes of 1000 actinobacteria strains.</title>
        <authorList>
            <person name="Klenk H.-P."/>
        </authorList>
    </citation>
    <scope>NUCLEOTIDE SEQUENCE [LARGE SCALE GENOMIC DNA]</scope>
    <source>
        <strain evidence="3 4">DSM 43925</strain>
    </source>
</reference>
<dbReference type="AlphaFoldDB" id="A0A438MPQ7"/>
<feature type="domain" description="Glycosyltransferase 2-like" evidence="2">
    <location>
        <begin position="482"/>
        <end position="636"/>
    </location>
</feature>
<comment type="caution">
    <text evidence="3">The sequence shown here is derived from an EMBL/GenBank/DDBJ whole genome shotgun (WGS) entry which is preliminary data.</text>
</comment>
<sequence>MIPELLAELREARVFFAGIDDVDPIYTAASGGSGAGERGAVVDLDRDLLEPAPEAEPVPEVLVLAKTPADLRRIATLHKLLPQAERVVVAVLDTPAAHPAPVPTPTPAHRWRSLTDLRVYRAKNRIWVVDARFSAPTPSGRTVTATARAFAGHRLDVITAPAAAIAGVGAADWRPGDPNATPAEINGPVPERVGAPGSDMVLRTIGRPDPRRAPTTAQADPASAVAQAGEADGTRTDATHAGDVGTRAGAPGPAVWDGDVGPERWEEAGPVEWAGDETPIERPTTQAASWERLGRPGMADSPLADPDVLGEPSMIPPVDERLVNPQGFVTTPSRGMASLAERDGRWSVVLDGKILTSFAESGGVTDADVARLRQIRGVEVDWRHAHSGPLAAVRVLAGLAAAGVPLVAGAVPRWAGALGEGVIELIERCPDLSDELRREEHSIRLRRAALRTHGVAARWEQLGAPAPAPPLTSVLMATRRTDMVSFALDQVARQRGVQLEVVLALHGVPKGHPDVAAAIAAYEGPLTVYEADHQAVFGEVLNEAATRASGSFLLKMDDDDWYGPDFLSDLLLAHSYTGAQVVGTVPEFVYLSSIDVTVHRKQITEQITSFVAGGTILVERSAFQAVGGFRPLRRSVDTQFQEALQAAGGQIYRTHGLGYILRRGPAANHTWQEPIGTFLQRNRRQWRGFRPNALMELDGSLRP</sequence>
<dbReference type="EMBL" id="SAUN01000001">
    <property type="protein sequence ID" value="RVX47833.1"/>
    <property type="molecule type" value="Genomic_DNA"/>
</dbReference>
<evidence type="ECO:0000313" key="3">
    <source>
        <dbReference type="EMBL" id="RVX47833.1"/>
    </source>
</evidence>
<evidence type="ECO:0000256" key="1">
    <source>
        <dbReference type="SAM" id="MobiDB-lite"/>
    </source>
</evidence>
<dbReference type="Gene3D" id="3.90.550.10">
    <property type="entry name" value="Spore Coat Polysaccharide Biosynthesis Protein SpsA, Chain A"/>
    <property type="match status" value="1"/>
</dbReference>
<dbReference type="PANTHER" id="PTHR43685:SF2">
    <property type="entry name" value="GLYCOSYLTRANSFERASE 2-LIKE DOMAIN-CONTAINING PROTEIN"/>
    <property type="match status" value="1"/>
</dbReference>
<proteinExistence type="predicted"/>
<dbReference type="CDD" id="cd00761">
    <property type="entry name" value="Glyco_tranf_GTA_type"/>
    <property type="match status" value="1"/>
</dbReference>
<evidence type="ECO:0000259" key="2">
    <source>
        <dbReference type="Pfam" id="PF00535"/>
    </source>
</evidence>
<gene>
    <name evidence="3" type="ORF">EDD27_10785</name>
</gene>